<dbReference type="EMBL" id="DS268451">
    <property type="protein sequence ID" value="EFP03791.1"/>
    <property type="molecule type" value="Genomic_DNA"/>
</dbReference>
<evidence type="ECO:0008006" key="3">
    <source>
        <dbReference type="Google" id="ProtNLM"/>
    </source>
</evidence>
<dbReference type="GO" id="GO:0003676">
    <property type="term" value="F:nucleic acid binding"/>
    <property type="evidence" value="ECO:0007669"/>
    <property type="project" value="InterPro"/>
</dbReference>
<accession>E3MJX8</accession>
<organism evidence="2">
    <name type="scientific">Caenorhabditis remanei</name>
    <name type="common">Caenorhabditis vulgaris</name>
    <dbReference type="NCBI Taxonomy" id="31234"/>
    <lineage>
        <taxon>Eukaryota</taxon>
        <taxon>Metazoa</taxon>
        <taxon>Ecdysozoa</taxon>
        <taxon>Nematoda</taxon>
        <taxon>Chromadorea</taxon>
        <taxon>Rhabditida</taxon>
        <taxon>Rhabditina</taxon>
        <taxon>Rhabditomorpha</taxon>
        <taxon>Rhabditoidea</taxon>
        <taxon>Rhabditidae</taxon>
        <taxon>Peloderinae</taxon>
        <taxon>Caenorhabditis</taxon>
    </lineage>
</organism>
<reference evidence="1" key="1">
    <citation type="submission" date="2007-07" db="EMBL/GenBank/DDBJ databases">
        <title>PCAP assembly of the Caenorhabditis remanei genome.</title>
        <authorList>
            <consortium name="The Caenorhabditis remanei Sequencing Consortium"/>
            <person name="Wilson R.K."/>
        </authorList>
    </citation>
    <scope>NUCLEOTIDE SEQUENCE [LARGE SCALE GENOMIC DNA]</scope>
    <source>
        <strain evidence="1">PB4641</strain>
    </source>
</reference>
<dbReference type="eggNOG" id="ENOG502RGXD">
    <property type="taxonomic scope" value="Eukaryota"/>
</dbReference>
<evidence type="ECO:0000313" key="2">
    <source>
        <dbReference type="Proteomes" id="UP000008281"/>
    </source>
</evidence>
<dbReference type="InParanoid" id="E3MJX8"/>
<dbReference type="Gene3D" id="3.30.420.10">
    <property type="entry name" value="Ribonuclease H-like superfamily/Ribonuclease H"/>
    <property type="match status" value="1"/>
</dbReference>
<keyword evidence="2" id="KW-1185">Reference proteome</keyword>
<dbReference type="PANTHER" id="PTHR33939">
    <property type="entry name" value="PROTEIN CBG22215"/>
    <property type="match status" value="1"/>
</dbReference>
<dbReference type="HOGENOM" id="CLU_1908613_0_0_1"/>
<dbReference type="AlphaFoldDB" id="E3MJX8"/>
<gene>
    <name evidence="1" type="ORF">CRE_28668</name>
</gene>
<sequence length="135" mass="15878">MTHKYVQEHGGVGCLGRRKLDAWAEEEWGVEILRTPPYHCHWNPIEFLWSQTKQNIRNMGNRDDKIPIVESRTIRFLTEFKADAAKALFDKTKKDEDETRAMMMEKAAMLEDTDFSLLYETDEQGRLVNIRIDES</sequence>
<dbReference type="PANTHER" id="PTHR33939:SF1">
    <property type="entry name" value="DUF4371 DOMAIN-CONTAINING PROTEIN"/>
    <property type="match status" value="1"/>
</dbReference>
<name>E3MJX8_CAERE</name>
<evidence type="ECO:0000313" key="1">
    <source>
        <dbReference type="EMBL" id="EFP03791.1"/>
    </source>
</evidence>
<dbReference type="Proteomes" id="UP000008281">
    <property type="component" value="Unassembled WGS sequence"/>
</dbReference>
<dbReference type="InterPro" id="IPR036397">
    <property type="entry name" value="RNaseH_sf"/>
</dbReference>
<dbReference type="OrthoDB" id="5869578at2759"/>
<proteinExistence type="predicted"/>
<protein>
    <recommendedName>
        <fullName evidence="3">Tc1-like transposase DDE domain-containing protein</fullName>
    </recommendedName>
</protein>